<feature type="transmembrane region" description="Helical" evidence="1">
    <location>
        <begin position="100"/>
        <end position="122"/>
    </location>
</feature>
<dbReference type="Proteomes" id="UP001165413">
    <property type="component" value="Unassembled WGS sequence"/>
</dbReference>
<feature type="transmembrane region" description="Helical" evidence="1">
    <location>
        <begin position="57"/>
        <end position="80"/>
    </location>
</feature>
<gene>
    <name evidence="3" type="ORF">NLF92_04940</name>
</gene>
<proteinExistence type="predicted"/>
<organism evidence="3 4">
    <name type="scientific">Opacimonas viscosa</name>
    <dbReference type="NCBI Taxonomy" id="2961944"/>
    <lineage>
        <taxon>Bacteria</taxon>
        <taxon>Pseudomonadati</taxon>
        <taxon>Pseudomonadota</taxon>
        <taxon>Gammaproteobacteria</taxon>
        <taxon>Alteromonadales</taxon>
        <taxon>Alteromonadaceae</taxon>
        <taxon>Opacimonas</taxon>
    </lineage>
</organism>
<dbReference type="EMBL" id="JANATA010000006">
    <property type="protein sequence ID" value="MCP3428288.1"/>
    <property type="molecule type" value="Genomic_DNA"/>
</dbReference>
<dbReference type="RefSeq" id="WP_254099467.1">
    <property type="nucleotide sequence ID" value="NZ_JANATA010000006.1"/>
</dbReference>
<dbReference type="InterPro" id="IPR032816">
    <property type="entry name" value="VTT_dom"/>
</dbReference>
<feature type="transmembrane region" description="Helical" evidence="1">
    <location>
        <begin position="134"/>
        <end position="160"/>
    </location>
</feature>
<feature type="transmembrane region" description="Helical" evidence="1">
    <location>
        <begin position="172"/>
        <end position="191"/>
    </location>
</feature>
<sequence>MKLFTTLYDVCLNWAKHPQAEKYLGALSFTESMIFPIPPDVMLAPMSLAKPHKAWRYALITTVASVLGGMAGYFLGLFAFDSLIAPLIETLGYQDKLANAVAWFSEYGVWIVFIAGFSPIPYKVFTITAGMLSMAFLPFLIASFIGRGSRFFLVAGLMYWGGEKMESKLREYVEILGWAVIGLAILAYLWVSYT</sequence>
<keyword evidence="1" id="KW-0812">Transmembrane</keyword>
<accession>A0AA42BKY9</accession>
<comment type="caution">
    <text evidence="3">The sequence shown here is derived from an EMBL/GenBank/DDBJ whole genome shotgun (WGS) entry which is preliminary data.</text>
</comment>
<dbReference type="PANTHER" id="PTHR42709:SF11">
    <property type="entry name" value="DEDA FAMILY PROTEIN"/>
    <property type="match status" value="1"/>
</dbReference>
<reference evidence="3" key="1">
    <citation type="submission" date="2022-07" db="EMBL/GenBank/DDBJ databases">
        <title>Characterization of the Novel Bacterium Alteromonas immobilis LMIT006 and Alteromonas gregis LMIT007.</title>
        <authorList>
            <person name="Lin X."/>
        </authorList>
    </citation>
    <scope>NUCLEOTIDE SEQUENCE</scope>
    <source>
        <strain evidence="3">LMIT007</strain>
    </source>
</reference>
<dbReference type="AlphaFoldDB" id="A0AA42BKY9"/>
<keyword evidence="1" id="KW-1133">Transmembrane helix</keyword>
<evidence type="ECO:0000313" key="3">
    <source>
        <dbReference type="EMBL" id="MCP3428288.1"/>
    </source>
</evidence>
<keyword evidence="4" id="KW-1185">Reference proteome</keyword>
<feature type="domain" description="VTT" evidence="2">
    <location>
        <begin position="53"/>
        <end position="158"/>
    </location>
</feature>
<keyword evidence="1" id="KW-0472">Membrane</keyword>
<dbReference type="PANTHER" id="PTHR42709">
    <property type="entry name" value="ALKALINE PHOSPHATASE LIKE PROTEIN"/>
    <property type="match status" value="1"/>
</dbReference>
<evidence type="ECO:0000256" key="1">
    <source>
        <dbReference type="SAM" id="Phobius"/>
    </source>
</evidence>
<protein>
    <submittedName>
        <fullName evidence="3">DedA family protein</fullName>
    </submittedName>
</protein>
<dbReference type="Pfam" id="PF09335">
    <property type="entry name" value="VTT_dom"/>
    <property type="match status" value="1"/>
</dbReference>
<evidence type="ECO:0000259" key="2">
    <source>
        <dbReference type="Pfam" id="PF09335"/>
    </source>
</evidence>
<dbReference type="GO" id="GO:0005886">
    <property type="term" value="C:plasma membrane"/>
    <property type="evidence" value="ECO:0007669"/>
    <property type="project" value="TreeGrafter"/>
</dbReference>
<evidence type="ECO:0000313" key="4">
    <source>
        <dbReference type="Proteomes" id="UP001165413"/>
    </source>
</evidence>
<dbReference type="InterPro" id="IPR051311">
    <property type="entry name" value="DedA_domain"/>
</dbReference>
<name>A0AA42BKY9_9ALTE</name>